<feature type="signal peptide" evidence="1">
    <location>
        <begin position="1"/>
        <end position="31"/>
    </location>
</feature>
<evidence type="ECO:0000313" key="4">
    <source>
        <dbReference type="Proteomes" id="UP000199249"/>
    </source>
</evidence>
<reference evidence="4" key="1">
    <citation type="submission" date="2016-10" db="EMBL/GenBank/DDBJ databases">
        <authorList>
            <person name="Varghese N."/>
            <person name="Submissions S."/>
        </authorList>
    </citation>
    <scope>NUCLEOTIDE SEQUENCE [LARGE SCALE GENOMIC DNA]</scope>
    <source>
        <strain evidence="4">CGMCC 1.8975</strain>
    </source>
</reference>
<dbReference type="Pfam" id="PF13590">
    <property type="entry name" value="DUF4136"/>
    <property type="match status" value="1"/>
</dbReference>
<keyword evidence="4" id="KW-1185">Reference proteome</keyword>
<evidence type="ECO:0000313" key="3">
    <source>
        <dbReference type="EMBL" id="SDY15621.1"/>
    </source>
</evidence>
<dbReference type="EMBL" id="FNOV01000006">
    <property type="protein sequence ID" value="SDY15621.1"/>
    <property type="molecule type" value="Genomic_DNA"/>
</dbReference>
<feature type="domain" description="DUF4136" evidence="2">
    <location>
        <begin position="36"/>
        <end position="197"/>
    </location>
</feature>
<proteinExistence type="predicted"/>
<dbReference type="RefSeq" id="WP_139255160.1">
    <property type="nucleotide sequence ID" value="NZ_FNOV01000006.1"/>
</dbReference>
<dbReference type="Gene3D" id="3.30.160.670">
    <property type="match status" value="1"/>
</dbReference>
<dbReference type="AlphaFoldDB" id="A0A1H3HJF8"/>
<dbReference type="PROSITE" id="PS51257">
    <property type="entry name" value="PROKAR_LIPOPROTEIN"/>
    <property type="match status" value="1"/>
</dbReference>
<accession>A0A1H3HJF8</accession>
<dbReference type="Proteomes" id="UP000199249">
    <property type="component" value="Unassembled WGS sequence"/>
</dbReference>
<organism evidence="3 4">
    <name type="scientific">Hymenobacter psychrophilus</name>
    <dbReference type="NCBI Taxonomy" id="651662"/>
    <lineage>
        <taxon>Bacteria</taxon>
        <taxon>Pseudomonadati</taxon>
        <taxon>Bacteroidota</taxon>
        <taxon>Cytophagia</taxon>
        <taxon>Cytophagales</taxon>
        <taxon>Hymenobacteraceae</taxon>
        <taxon>Hymenobacter</taxon>
    </lineage>
</organism>
<protein>
    <recommendedName>
        <fullName evidence="2">DUF4136 domain-containing protein</fullName>
    </recommendedName>
</protein>
<gene>
    <name evidence="3" type="ORF">SAMN04488069_10623</name>
</gene>
<sequence>MNRISRFLLRPLAYSVLGLSLLLGATSCTTAARVGVTSDYDHSVNFRAYRTWAWYPQQRADTEGGPAQGYESFLDRRIRAAVEQQMGTKGLTMVEATASPDVYVAYSARVEDKQRSVASPYGPYGYPYYGYGYGYGSLYNRGYTTEYKAGTLILDFIDASRKELAWRGQGQAQVDNQTISEAEVQRIVTSILGNYPPQDGRPTSSQAYRE</sequence>
<name>A0A1H3HJF8_9BACT</name>
<dbReference type="STRING" id="651662.SAMN04488069_10623"/>
<dbReference type="InterPro" id="IPR025411">
    <property type="entry name" value="DUF4136"/>
</dbReference>
<dbReference type="OrthoDB" id="5432251at2"/>
<evidence type="ECO:0000256" key="1">
    <source>
        <dbReference type="SAM" id="SignalP"/>
    </source>
</evidence>
<keyword evidence="1" id="KW-0732">Signal</keyword>
<feature type="chain" id="PRO_5011530108" description="DUF4136 domain-containing protein" evidence="1">
    <location>
        <begin position="32"/>
        <end position="210"/>
    </location>
</feature>
<evidence type="ECO:0000259" key="2">
    <source>
        <dbReference type="Pfam" id="PF13590"/>
    </source>
</evidence>